<evidence type="ECO:0000256" key="1">
    <source>
        <dbReference type="ARBA" id="ARBA00004141"/>
    </source>
</evidence>
<evidence type="ECO:0000256" key="5">
    <source>
        <dbReference type="ARBA" id="ARBA00023136"/>
    </source>
</evidence>
<dbReference type="InterPro" id="IPR008795">
    <property type="entry name" value="Prominin"/>
</dbReference>
<evidence type="ECO:0000256" key="6">
    <source>
        <dbReference type="ARBA" id="ARBA00023180"/>
    </source>
</evidence>
<feature type="transmembrane region" description="Helical" evidence="8">
    <location>
        <begin position="178"/>
        <end position="197"/>
    </location>
</feature>
<keyword evidence="6" id="KW-0325">Glycoprotein</keyword>
<evidence type="ECO:0000256" key="3">
    <source>
        <dbReference type="ARBA" id="ARBA00022692"/>
    </source>
</evidence>
<accession>A0AAV4B6F4</accession>
<feature type="transmembrane region" description="Helical" evidence="8">
    <location>
        <begin position="122"/>
        <end position="149"/>
    </location>
</feature>
<dbReference type="GO" id="GO:0016020">
    <property type="term" value="C:membrane"/>
    <property type="evidence" value="ECO:0007669"/>
    <property type="project" value="UniProtKB-SubCell"/>
</dbReference>
<keyword evidence="3 8" id="KW-0812">Transmembrane</keyword>
<feature type="transmembrane region" description="Helical" evidence="8">
    <location>
        <begin position="498"/>
        <end position="523"/>
    </location>
</feature>
<feature type="transmembrane region" description="Helical" evidence="8">
    <location>
        <begin position="451"/>
        <end position="477"/>
    </location>
</feature>
<name>A0AAV4B6F4_9GAST</name>
<comment type="subcellular location">
    <subcellularLocation>
        <location evidence="1">Membrane</location>
        <topology evidence="1">Multi-pass membrane protein</topology>
    </subcellularLocation>
</comment>
<keyword evidence="10" id="KW-1185">Reference proteome</keyword>
<evidence type="ECO:0000256" key="8">
    <source>
        <dbReference type="SAM" id="Phobius"/>
    </source>
</evidence>
<gene>
    <name evidence="9" type="ORF">PoB_004114500</name>
</gene>
<evidence type="ECO:0000313" key="10">
    <source>
        <dbReference type="Proteomes" id="UP000735302"/>
    </source>
</evidence>
<evidence type="ECO:0000256" key="2">
    <source>
        <dbReference type="ARBA" id="ARBA00006058"/>
    </source>
</evidence>
<dbReference type="PANTHER" id="PTHR22730">
    <property type="entry name" value="PROMININ PROM PROTEIN"/>
    <property type="match status" value="1"/>
</dbReference>
<comment type="caution">
    <text evidence="9">The sequence shown here is derived from an EMBL/GenBank/DDBJ whole genome shotgun (WGS) entry which is preliminary data.</text>
</comment>
<dbReference type="EMBL" id="BLXT01004580">
    <property type="protein sequence ID" value="GFO14640.1"/>
    <property type="molecule type" value="Genomic_DNA"/>
</dbReference>
<protein>
    <submittedName>
        <fullName evidence="9">Prominin-1</fullName>
    </submittedName>
</protein>
<dbReference type="Pfam" id="PF05478">
    <property type="entry name" value="Prominin"/>
    <property type="match status" value="1"/>
</dbReference>
<proteinExistence type="inferred from homology"/>
<evidence type="ECO:0000313" key="9">
    <source>
        <dbReference type="EMBL" id="GFO14640.1"/>
    </source>
</evidence>
<dbReference type="PANTHER" id="PTHR22730:SF1">
    <property type="entry name" value="PROMININ-LIKE PROTEIN"/>
    <property type="match status" value="1"/>
</dbReference>
<sequence length="885" mass="98195">MQSLQTYAQGLIFLVLGSSVIQVRTTNEAKPHIDFLVPQNLSNDLGKVDADSDIAFLPLKPPESNYKAGSEEPSLGAAAAFYDFSIGFVESSMSGGFPYELAVAASDGKTQDFDWQGNTRDYVNYGVALAVGIIFILVIPIAGCCFCCCRCCGRCGGRRVIKKAEDAGYGNPCGRRTALFLLLVPLVFAIAGTALMFQANESVSTSIQDFKDPGLNKLDDVSTFLKNFVKQAEPAILGKYNLTVDVLERDLENIGYLLGQPVKSMVLTESGLAKIYDQIIAIDKDGQNLLSHLKRQKDYKKDFVTESDTVKKEFDTSSFKTNLKNAISSISSFDVGKKYLAEMDAVDPEQLPDLDVAEATLQTILQSDVQSMVEKSRKALDDVPEKIQNETETTRKDILSELSDYSRDIQDVIKNIQQLRDDVLDNINFDEFKNESQDGLDTVITYDKHRWYAGLALAILSLLVELFLLLSIVMGVFGGDAYDLPEDRGSLSNCAGSLLLAGCVLTFIISWFLMFLTMLLFVISAPLNTVVCGPVKDLTIVDKLLNDYEIVDGKDGNGTWLGNQIFADQGVDLRLAQLLSDCGEGKTLYTALQLNQTNLVDLNELTNFQKSFDIDGELKKLNVDFSGTSLDNSELNDFLSKMSGIENTLNYNALKMVLEKNQASLTTKFLEDLQPYIDGLTNNKEKSDIELLQKEALEFDKKNEQLRIHVNNINENLDEMKAITTPTNSDSLADRCNKLTISLNDMNSTRISQIIRDAFTKGITDYTKRITKIFNQFVEALTKTITKEMGVCEPLYNIYDDLFVNGACTYALGSVIAFMCAMGMTSVFLLLTTCFSCNASKHLYRMHYAEDDDVHPSAPPMEHTLGQNSFSQVFNNKVYHSESTN</sequence>
<dbReference type="AlphaFoldDB" id="A0AAV4B6F4"/>
<reference evidence="9 10" key="1">
    <citation type="journal article" date="2021" name="Elife">
        <title>Chloroplast acquisition without the gene transfer in kleptoplastic sea slugs, Plakobranchus ocellatus.</title>
        <authorList>
            <person name="Maeda T."/>
            <person name="Takahashi S."/>
            <person name="Yoshida T."/>
            <person name="Shimamura S."/>
            <person name="Takaki Y."/>
            <person name="Nagai Y."/>
            <person name="Toyoda A."/>
            <person name="Suzuki Y."/>
            <person name="Arimoto A."/>
            <person name="Ishii H."/>
            <person name="Satoh N."/>
            <person name="Nishiyama T."/>
            <person name="Hasebe M."/>
            <person name="Maruyama T."/>
            <person name="Minagawa J."/>
            <person name="Obokata J."/>
            <person name="Shigenobu S."/>
        </authorList>
    </citation>
    <scope>NUCLEOTIDE SEQUENCE [LARGE SCALE GENOMIC DNA]</scope>
</reference>
<comment type="similarity">
    <text evidence="2">Belongs to the prominin family.</text>
</comment>
<keyword evidence="4 8" id="KW-1133">Transmembrane helix</keyword>
<keyword evidence="5 8" id="KW-0472">Membrane</keyword>
<organism evidence="9 10">
    <name type="scientific">Plakobranchus ocellatus</name>
    <dbReference type="NCBI Taxonomy" id="259542"/>
    <lineage>
        <taxon>Eukaryota</taxon>
        <taxon>Metazoa</taxon>
        <taxon>Spiralia</taxon>
        <taxon>Lophotrochozoa</taxon>
        <taxon>Mollusca</taxon>
        <taxon>Gastropoda</taxon>
        <taxon>Heterobranchia</taxon>
        <taxon>Euthyneura</taxon>
        <taxon>Panpulmonata</taxon>
        <taxon>Sacoglossa</taxon>
        <taxon>Placobranchoidea</taxon>
        <taxon>Plakobranchidae</taxon>
        <taxon>Plakobranchus</taxon>
    </lineage>
</organism>
<evidence type="ECO:0000256" key="7">
    <source>
        <dbReference type="SAM" id="Coils"/>
    </source>
</evidence>
<evidence type="ECO:0000256" key="4">
    <source>
        <dbReference type="ARBA" id="ARBA00022989"/>
    </source>
</evidence>
<keyword evidence="7" id="KW-0175">Coiled coil</keyword>
<dbReference type="Proteomes" id="UP000735302">
    <property type="component" value="Unassembled WGS sequence"/>
</dbReference>
<feature type="transmembrane region" description="Helical" evidence="8">
    <location>
        <begin position="810"/>
        <end position="837"/>
    </location>
</feature>
<feature type="coiled-coil region" evidence="7">
    <location>
        <begin position="689"/>
        <end position="723"/>
    </location>
</feature>